<dbReference type="PhylomeDB" id="B0YAH6"/>
<dbReference type="PANTHER" id="PTHR20963">
    <property type="entry name" value="MULTIPLE INOSITOL POLYPHOSPHATE PHOSPHATASE-RELATED"/>
    <property type="match status" value="1"/>
</dbReference>
<accession>B0YAH6</accession>
<dbReference type="HOGENOM" id="CLU_852528_0_0_1"/>
<dbReference type="EMBL" id="DS499600">
    <property type="protein sequence ID" value="EDP49019.1"/>
    <property type="molecule type" value="Genomic_DNA"/>
</dbReference>
<sequence length="326" mass="35297">MFGINIHDKYPDFQTPKNVWTATSERTVKTAQGFILGYTGNETAQIKLTQVGGVQARRSRLVNPVQKLPGIQLQLWLQTVQCTYSPSPPLTARANNPRNSSPTTPNLSLRVSKPRPPPSTSRPTTSSPCSSSAAMRPSSAAPPPSAPSASSPPLNSSPSSYGRDLSPAIGFPWLNATRTILADDSASQDLYVSFTHRELPPTVLTALGLFNNSAYSGANDVNATMPTDAINYGRAWKSSQILPFLTNIAIEKMVCDSYGYDDGVYYRVLVNEGPQPLVGCRDGPGESCSEEAFGRFVQQRGEWYGDFGKACGVDYENSTDVLSIYQ</sequence>
<dbReference type="Proteomes" id="UP000001699">
    <property type="component" value="Unassembled WGS sequence"/>
</dbReference>
<evidence type="ECO:0000313" key="4">
    <source>
        <dbReference type="Proteomes" id="UP000001699"/>
    </source>
</evidence>
<feature type="compositionally biased region" description="Low complexity" evidence="2">
    <location>
        <begin position="95"/>
        <end position="106"/>
    </location>
</feature>
<dbReference type="Pfam" id="PF00328">
    <property type="entry name" value="His_Phos_2"/>
    <property type="match status" value="1"/>
</dbReference>
<dbReference type="VEuPathDB" id="FungiDB:AFUB_084700"/>
<dbReference type="InterPro" id="IPR000560">
    <property type="entry name" value="His_Pase_clade-2"/>
</dbReference>
<gene>
    <name evidence="3" type="ORF">AFUB_084700</name>
</gene>
<dbReference type="PANTHER" id="PTHR20963:SF14">
    <property type="entry name" value="ACID PHOSPHATASE, PUTATIVE-RELATED"/>
    <property type="match status" value="1"/>
</dbReference>
<reference evidence="3 4" key="1">
    <citation type="journal article" date="2008" name="PLoS Genet.">
        <title>Genomic islands in the pathogenic filamentous fungus Aspergillus fumigatus.</title>
        <authorList>
            <person name="Fedorova N.D."/>
            <person name="Khaldi N."/>
            <person name="Joardar V.S."/>
            <person name="Maiti R."/>
            <person name="Amedeo P."/>
            <person name="Anderson M.J."/>
            <person name="Crabtree J."/>
            <person name="Silva J.C."/>
            <person name="Badger J.H."/>
            <person name="Albarraq A."/>
            <person name="Angiuoli S."/>
            <person name="Bussey H."/>
            <person name="Bowyer P."/>
            <person name="Cotty P.J."/>
            <person name="Dyer P.S."/>
            <person name="Egan A."/>
            <person name="Galens K."/>
            <person name="Fraser-Liggett C.M."/>
            <person name="Haas B.J."/>
            <person name="Inman J.M."/>
            <person name="Kent R."/>
            <person name="Lemieux S."/>
            <person name="Malavazi I."/>
            <person name="Orvis J."/>
            <person name="Roemer T."/>
            <person name="Ronning C.M."/>
            <person name="Sundaram J.P."/>
            <person name="Sutton G."/>
            <person name="Turner G."/>
            <person name="Venter J.C."/>
            <person name="White O.R."/>
            <person name="Whitty B.R."/>
            <person name="Youngman P."/>
            <person name="Wolfe K.H."/>
            <person name="Goldman G.H."/>
            <person name="Wortman J.R."/>
            <person name="Jiang B."/>
            <person name="Denning D.W."/>
            <person name="Nierman W.C."/>
        </authorList>
    </citation>
    <scope>NUCLEOTIDE SEQUENCE [LARGE SCALE GENOMIC DNA]</scope>
    <source>
        <strain evidence="4">CBS 144.89 / FGSC A1163 / CEA10</strain>
    </source>
</reference>
<evidence type="ECO:0000256" key="1">
    <source>
        <dbReference type="ARBA" id="ARBA00022801"/>
    </source>
</evidence>
<dbReference type="AlphaFoldDB" id="B0YAH6"/>
<feature type="compositionally biased region" description="Low complexity" evidence="2">
    <location>
        <begin position="147"/>
        <end position="160"/>
    </location>
</feature>
<name>B0YAH6_ASPFC</name>
<keyword evidence="1" id="KW-0378">Hydrolase</keyword>
<dbReference type="OrthoDB" id="6509975at2759"/>
<organism evidence="3 4">
    <name type="scientific">Aspergillus fumigatus (strain CBS 144.89 / FGSC A1163 / CEA10)</name>
    <name type="common">Neosartorya fumigata</name>
    <dbReference type="NCBI Taxonomy" id="451804"/>
    <lineage>
        <taxon>Eukaryota</taxon>
        <taxon>Fungi</taxon>
        <taxon>Dikarya</taxon>
        <taxon>Ascomycota</taxon>
        <taxon>Pezizomycotina</taxon>
        <taxon>Eurotiomycetes</taxon>
        <taxon>Eurotiomycetidae</taxon>
        <taxon>Eurotiales</taxon>
        <taxon>Aspergillaceae</taxon>
        <taxon>Aspergillus</taxon>
        <taxon>Aspergillus subgen. Fumigati</taxon>
    </lineage>
</organism>
<feature type="region of interest" description="Disordered" evidence="2">
    <location>
        <begin position="87"/>
        <end position="161"/>
    </location>
</feature>
<feature type="compositionally biased region" description="Low complexity" evidence="2">
    <location>
        <begin position="121"/>
        <end position="139"/>
    </location>
</feature>
<evidence type="ECO:0000256" key="2">
    <source>
        <dbReference type="SAM" id="MobiDB-lite"/>
    </source>
</evidence>
<dbReference type="InterPro" id="IPR029033">
    <property type="entry name" value="His_PPase_superfam"/>
</dbReference>
<dbReference type="GO" id="GO:0009277">
    <property type="term" value="C:fungal-type cell wall"/>
    <property type="evidence" value="ECO:0007669"/>
    <property type="project" value="TreeGrafter"/>
</dbReference>
<keyword evidence="4" id="KW-1185">Reference proteome</keyword>
<evidence type="ECO:0000313" key="3">
    <source>
        <dbReference type="EMBL" id="EDP49019.1"/>
    </source>
</evidence>
<protein>
    <submittedName>
        <fullName evidence="3">Histidine acid phosphatase, putative</fullName>
    </submittedName>
</protein>
<proteinExistence type="predicted"/>
<dbReference type="SUPFAM" id="SSF53254">
    <property type="entry name" value="Phosphoglycerate mutase-like"/>
    <property type="match status" value="1"/>
</dbReference>
<dbReference type="Gene3D" id="3.40.50.1240">
    <property type="entry name" value="Phosphoglycerate mutase-like"/>
    <property type="match status" value="1"/>
</dbReference>
<dbReference type="GO" id="GO:0003993">
    <property type="term" value="F:acid phosphatase activity"/>
    <property type="evidence" value="ECO:0007669"/>
    <property type="project" value="TreeGrafter"/>
</dbReference>